<keyword evidence="1" id="KW-0812">Transmembrane</keyword>
<dbReference type="Proteomes" id="UP000694844">
    <property type="component" value="Chromosome 8"/>
</dbReference>
<reference evidence="4" key="1">
    <citation type="submission" date="2025-08" db="UniProtKB">
        <authorList>
            <consortium name="RefSeq"/>
        </authorList>
    </citation>
    <scope>IDENTIFICATION</scope>
    <source>
        <tissue evidence="4">Whole sample</tissue>
    </source>
</reference>
<dbReference type="KEGG" id="cvn:111109682"/>
<name>A0A8B8BEF4_CRAVI</name>
<proteinExistence type="predicted"/>
<dbReference type="RefSeq" id="XP_022301608.1">
    <property type="nucleotide sequence ID" value="XM_022445900.1"/>
</dbReference>
<gene>
    <name evidence="4" type="primary">LOC111109682</name>
</gene>
<accession>A0A8B8BEF4</accession>
<evidence type="ECO:0000313" key="4">
    <source>
        <dbReference type="RefSeq" id="XP_022301608.1"/>
    </source>
</evidence>
<feature type="chain" id="PRO_5034975575" evidence="2">
    <location>
        <begin position="28"/>
        <end position="276"/>
    </location>
</feature>
<evidence type="ECO:0000256" key="2">
    <source>
        <dbReference type="SAM" id="SignalP"/>
    </source>
</evidence>
<dbReference type="GeneID" id="111109682"/>
<evidence type="ECO:0000256" key="1">
    <source>
        <dbReference type="SAM" id="Phobius"/>
    </source>
</evidence>
<protein>
    <submittedName>
        <fullName evidence="4">Uncharacterized protein LOC111109682</fullName>
    </submittedName>
</protein>
<sequence>METHPPPLYPLILLISSLLSVTSTAVGSNEIFFLSFSFPCSYITCLWTPMAPVSRPRSSTSPRRGTWFTPRAVDRFTRHYAARYDSGLKSTNSCVSSSTALESITAVFISKCSKKTNPSTLVDRPARIVFIVITAARTPQTVCSTDSYLTLQLHKERIDAQGYSLQLTVEPKAIQNEIIMSLWFIVGVIVAVVVVIVVIAVVIVICCRKDRHHGRVFKQKKNKPRSWGQGRLLEAGLEPSAPPLDPGLEMHQHIVTSYAQFPNEPPPPYEPKPEPV</sequence>
<organism evidence="3 4">
    <name type="scientific">Crassostrea virginica</name>
    <name type="common">Eastern oyster</name>
    <dbReference type="NCBI Taxonomy" id="6565"/>
    <lineage>
        <taxon>Eukaryota</taxon>
        <taxon>Metazoa</taxon>
        <taxon>Spiralia</taxon>
        <taxon>Lophotrochozoa</taxon>
        <taxon>Mollusca</taxon>
        <taxon>Bivalvia</taxon>
        <taxon>Autobranchia</taxon>
        <taxon>Pteriomorphia</taxon>
        <taxon>Ostreida</taxon>
        <taxon>Ostreoidea</taxon>
        <taxon>Ostreidae</taxon>
        <taxon>Crassostrea</taxon>
    </lineage>
</organism>
<keyword evidence="1" id="KW-0472">Membrane</keyword>
<evidence type="ECO:0000313" key="3">
    <source>
        <dbReference type="Proteomes" id="UP000694844"/>
    </source>
</evidence>
<feature type="signal peptide" evidence="2">
    <location>
        <begin position="1"/>
        <end position="27"/>
    </location>
</feature>
<keyword evidence="1" id="KW-1133">Transmembrane helix</keyword>
<feature type="transmembrane region" description="Helical" evidence="1">
    <location>
        <begin position="182"/>
        <end position="207"/>
    </location>
</feature>
<dbReference type="AlphaFoldDB" id="A0A8B8BEF4"/>
<keyword evidence="2" id="KW-0732">Signal</keyword>
<keyword evidence="3" id="KW-1185">Reference proteome</keyword>